<accession>A0A2X3GUU7</accession>
<name>A0A2X3GUU7_9LIST</name>
<dbReference type="SUPFAM" id="SSF51283">
    <property type="entry name" value="dUTPase-like"/>
    <property type="match status" value="1"/>
</dbReference>
<dbReference type="AlphaFoldDB" id="A0A2X3GUU7"/>
<dbReference type="Proteomes" id="UP000250257">
    <property type="component" value="Unassembled WGS sequence"/>
</dbReference>
<dbReference type="EMBL" id="UAWT01000001">
    <property type="protein sequence ID" value="SQC62185.1"/>
    <property type="molecule type" value="Genomic_DNA"/>
</dbReference>
<evidence type="ECO:0000313" key="2">
    <source>
        <dbReference type="Proteomes" id="UP000250257"/>
    </source>
</evidence>
<protein>
    <submittedName>
        <fullName evidence="1">Deoxyuridine 5'-triphosphate nucleotidohydrolase</fullName>
    </submittedName>
</protein>
<dbReference type="InterPro" id="IPR036157">
    <property type="entry name" value="dUTPase-like_sf"/>
</dbReference>
<sequence>MRNISDTSVKIECGERIAQGIFTKYLVADVDDVTNEQRAGGVGSTGK</sequence>
<organism evidence="1 2">
    <name type="scientific">Listeria fleischmannii subsp. fleischmannii</name>
    <dbReference type="NCBI Taxonomy" id="1671902"/>
    <lineage>
        <taxon>Bacteria</taxon>
        <taxon>Bacillati</taxon>
        <taxon>Bacillota</taxon>
        <taxon>Bacilli</taxon>
        <taxon>Bacillales</taxon>
        <taxon>Listeriaceae</taxon>
        <taxon>Listeria</taxon>
    </lineage>
</organism>
<keyword evidence="1" id="KW-0378">Hydrolase</keyword>
<gene>
    <name evidence="1" type="ORF">NCTC13940_00082</name>
</gene>
<dbReference type="GO" id="GO:0016787">
    <property type="term" value="F:hydrolase activity"/>
    <property type="evidence" value="ECO:0007669"/>
    <property type="project" value="UniProtKB-KW"/>
</dbReference>
<evidence type="ECO:0000313" key="1">
    <source>
        <dbReference type="EMBL" id="SQC62185.1"/>
    </source>
</evidence>
<reference evidence="1 2" key="1">
    <citation type="submission" date="2018-06" db="EMBL/GenBank/DDBJ databases">
        <authorList>
            <consortium name="Pathogen Informatics"/>
            <person name="Doyle S."/>
        </authorList>
    </citation>
    <scope>NUCLEOTIDE SEQUENCE [LARGE SCALE GENOMIC DNA]</scope>
    <source>
        <strain evidence="1 2">NCTC13940</strain>
    </source>
</reference>
<proteinExistence type="predicted"/>
<dbReference type="Gene3D" id="2.70.40.10">
    <property type="match status" value="1"/>
</dbReference>